<proteinExistence type="predicted"/>
<reference evidence="1" key="1">
    <citation type="submission" date="2021-02" db="EMBL/GenBank/DDBJ databases">
        <title>First Annotated Genome of the Yellow-green Alga Tribonema minus.</title>
        <authorList>
            <person name="Mahan K.M."/>
        </authorList>
    </citation>
    <scope>NUCLEOTIDE SEQUENCE</scope>
    <source>
        <strain evidence="1">UTEX B ZZ1240</strain>
    </source>
</reference>
<keyword evidence="2" id="KW-1185">Reference proteome</keyword>
<evidence type="ECO:0000313" key="2">
    <source>
        <dbReference type="Proteomes" id="UP000664859"/>
    </source>
</evidence>
<evidence type="ECO:0000313" key="1">
    <source>
        <dbReference type="EMBL" id="KAG5192386.1"/>
    </source>
</evidence>
<gene>
    <name evidence="1" type="ORF">JKP88DRAFT_250916</name>
</gene>
<dbReference type="AlphaFoldDB" id="A0A836CQY2"/>
<protein>
    <submittedName>
        <fullName evidence="1">Uncharacterized protein</fullName>
    </submittedName>
</protein>
<dbReference type="OrthoDB" id="526941at2759"/>
<name>A0A836CQY2_9STRA</name>
<organism evidence="1 2">
    <name type="scientific">Tribonema minus</name>
    <dbReference type="NCBI Taxonomy" id="303371"/>
    <lineage>
        <taxon>Eukaryota</taxon>
        <taxon>Sar</taxon>
        <taxon>Stramenopiles</taxon>
        <taxon>Ochrophyta</taxon>
        <taxon>PX clade</taxon>
        <taxon>Xanthophyceae</taxon>
        <taxon>Tribonematales</taxon>
        <taxon>Tribonemataceae</taxon>
        <taxon>Tribonema</taxon>
    </lineage>
</organism>
<dbReference type="EMBL" id="JAFCMP010000007">
    <property type="protein sequence ID" value="KAG5192386.1"/>
    <property type="molecule type" value="Genomic_DNA"/>
</dbReference>
<comment type="caution">
    <text evidence="1">The sequence shown here is derived from an EMBL/GenBank/DDBJ whole genome shotgun (WGS) entry which is preliminary data.</text>
</comment>
<accession>A0A836CQY2</accession>
<dbReference type="Proteomes" id="UP000664859">
    <property type="component" value="Unassembled WGS sequence"/>
</dbReference>
<sequence length="154" mass="16821">MALATDDVGMARCVRPTMEAPACDATWTKDAVIRNREIQFTTRILAAGYSVAALILGFRGVDISLANGAAVAERCRSTARGAISDVYLPNNYGPRADVSPLEVMYFKTNRGVQDALLEAYTRWVDPHFYEERARSAFLARSRRCDGGAGAARNV</sequence>